<sequence length="287" mass="32520">MRYAFVAAERTQYPVRVLCRVMEVSTSGFYDYALRQPRPDPDAQIRIALRSAYSASRNTYGRPRLVAALRQKSYAVGHKRVRRLMREERIQGRSKGGFKPCTTDSCHYLPVASNVLARQFSIDNPTPTWVSDITYLPTREGWLYLAVVLSIQTRQILGYSLSDRMPDGLVESAFLNAWSACSGISGAVFHSDQGRQYASSRFRLTLAKKDFTQSMSRKGNCWDNAVAESFFATLKREEVFGVYPTKKQAQLSIASYVHGFYNSSRLHSALGYRSPNEYAKSLRQKTG</sequence>
<dbReference type="Pfam" id="PF13276">
    <property type="entry name" value="HTH_21"/>
    <property type="match status" value="1"/>
</dbReference>
<dbReference type="AlphaFoldDB" id="A0A1Y3NTX7"/>
<protein>
    <submittedName>
        <fullName evidence="2">Transposase</fullName>
    </submittedName>
</protein>
<dbReference type="NCBIfam" id="NF033516">
    <property type="entry name" value="transpos_IS3"/>
    <property type="match status" value="1"/>
</dbReference>
<organism evidence="2 3">
    <name type="scientific">Pseudomonas caspiana</name>
    <dbReference type="NCBI Taxonomy" id="1451454"/>
    <lineage>
        <taxon>Bacteria</taxon>
        <taxon>Pseudomonadati</taxon>
        <taxon>Pseudomonadota</taxon>
        <taxon>Gammaproteobacteria</taxon>
        <taxon>Pseudomonadales</taxon>
        <taxon>Pseudomonadaceae</taxon>
        <taxon>Pseudomonas</taxon>
    </lineage>
</organism>
<dbReference type="InterPro" id="IPR001584">
    <property type="entry name" value="Integrase_cat-core"/>
</dbReference>
<keyword evidence="3" id="KW-1185">Reference proteome</keyword>
<dbReference type="PROSITE" id="PS50994">
    <property type="entry name" value="INTEGRASE"/>
    <property type="match status" value="1"/>
</dbReference>
<comment type="caution">
    <text evidence="2">The sequence shown here is derived from an EMBL/GenBank/DDBJ whole genome shotgun (WGS) entry which is preliminary data.</text>
</comment>
<dbReference type="PANTHER" id="PTHR46889">
    <property type="entry name" value="TRANSPOSASE INSF FOR INSERTION SEQUENCE IS3B-RELATED"/>
    <property type="match status" value="1"/>
</dbReference>
<dbReference type="PANTHER" id="PTHR46889:SF4">
    <property type="entry name" value="TRANSPOSASE INSO FOR INSERTION SEQUENCE ELEMENT IS911B-RELATED"/>
    <property type="match status" value="1"/>
</dbReference>
<dbReference type="Pfam" id="PF00665">
    <property type="entry name" value="rve"/>
    <property type="match status" value="1"/>
</dbReference>
<evidence type="ECO:0000259" key="1">
    <source>
        <dbReference type="PROSITE" id="PS50994"/>
    </source>
</evidence>
<dbReference type="GO" id="GO:0015074">
    <property type="term" value="P:DNA integration"/>
    <property type="evidence" value="ECO:0007669"/>
    <property type="project" value="InterPro"/>
</dbReference>
<evidence type="ECO:0000313" key="2">
    <source>
        <dbReference type="EMBL" id="OUM71066.1"/>
    </source>
</evidence>
<dbReference type="RefSeq" id="WP_087274042.1">
    <property type="nucleotide sequence ID" value="NZ_LOHF01000034.1"/>
</dbReference>
<feature type="domain" description="Integrase catalytic" evidence="1">
    <location>
        <begin position="121"/>
        <end position="283"/>
    </location>
</feature>
<evidence type="ECO:0000313" key="3">
    <source>
        <dbReference type="Proteomes" id="UP000195440"/>
    </source>
</evidence>
<gene>
    <name evidence="2" type="ORF">AUC60_25085</name>
</gene>
<dbReference type="InterPro" id="IPR048020">
    <property type="entry name" value="Transpos_IS3"/>
</dbReference>
<dbReference type="GO" id="GO:0003676">
    <property type="term" value="F:nucleic acid binding"/>
    <property type="evidence" value="ECO:0007669"/>
    <property type="project" value="InterPro"/>
</dbReference>
<dbReference type="SUPFAM" id="SSF53098">
    <property type="entry name" value="Ribonuclease H-like"/>
    <property type="match status" value="1"/>
</dbReference>
<dbReference type="InterPro" id="IPR012337">
    <property type="entry name" value="RNaseH-like_sf"/>
</dbReference>
<reference evidence="2 3" key="1">
    <citation type="journal article" date="2017" name="Syst. Appl. Microbiol.">
        <title>Pseudomonas caspiana sp. nov., a citrus pathogen in the Pseudomonas syringae phylogenetic group.</title>
        <authorList>
            <person name="Busquets A."/>
            <person name="Gomila M."/>
            <person name="Beiki F."/>
            <person name="Mulet M."/>
            <person name="Rahimian H."/>
            <person name="Garcia-Valdes E."/>
            <person name="Lalucat J."/>
        </authorList>
    </citation>
    <scope>NUCLEOTIDE SEQUENCE [LARGE SCALE GENOMIC DNA]</scope>
    <source>
        <strain evidence="2 3">FBF102</strain>
    </source>
</reference>
<dbReference type="Proteomes" id="UP000195440">
    <property type="component" value="Unassembled WGS sequence"/>
</dbReference>
<proteinExistence type="predicted"/>
<dbReference type="EMBL" id="LOHF01000034">
    <property type="protein sequence ID" value="OUM71066.1"/>
    <property type="molecule type" value="Genomic_DNA"/>
</dbReference>
<name>A0A1Y3NTX7_9PSED</name>
<dbReference type="InterPro" id="IPR025948">
    <property type="entry name" value="HTH-like_dom"/>
</dbReference>
<dbReference type="Gene3D" id="3.30.420.10">
    <property type="entry name" value="Ribonuclease H-like superfamily/Ribonuclease H"/>
    <property type="match status" value="1"/>
</dbReference>
<dbReference type="InterPro" id="IPR036397">
    <property type="entry name" value="RNaseH_sf"/>
</dbReference>
<dbReference type="Pfam" id="PF13333">
    <property type="entry name" value="rve_2"/>
    <property type="match status" value="1"/>
</dbReference>
<dbReference type="InterPro" id="IPR050900">
    <property type="entry name" value="Transposase_IS3/IS150/IS904"/>
</dbReference>
<accession>A0A1Y3NTX7</accession>